<keyword evidence="2" id="KW-1185">Reference proteome</keyword>
<dbReference type="EMBL" id="JBBKAR010000019">
    <property type="protein sequence ID" value="MEJ8303580.1"/>
    <property type="molecule type" value="Genomic_DNA"/>
</dbReference>
<protein>
    <submittedName>
        <fullName evidence="1">ABC transporter permease</fullName>
    </submittedName>
</protein>
<sequence>MKINDLPLNSEIAAGTETESLLPPNPKSSGQRGWSRARRIPALIAGSIMMLLLILAAILIPWLSPYDPITQDLSAFLQPPSAQHWLGTDQLGRDLFTRLIYAARTDLGIMVLAEIIPFVSGIAIGMLAGYYGGWVNTVVSLVTDTFIAFPFYLIVIIVAFASGAGAQGIYITFMLVGWIVFARVSRGLTASLRQQEWVASAQTLGLPGWQILLRHLLPNILPQAVVVLMTDMVGVLVAIVTLGYLGIGIAPPTPDWGTMIADGQSFMTTAWWLSAVPGFAVVYTGISLSLIGDGLSDLWRRKS</sequence>
<accession>A0ACC6P9J0</accession>
<evidence type="ECO:0000313" key="2">
    <source>
        <dbReference type="Proteomes" id="UP001380953"/>
    </source>
</evidence>
<gene>
    <name evidence="1" type="ORF">WKI47_06575</name>
</gene>
<comment type="caution">
    <text evidence="1">The sequence shown here is derived from an EMBL/GenBank/DDBJ whole genome shotgun (WGS) entry which is preliminary data.</text>
</comment>
<organism evidence="1 2">
    <name type="scientific">Saccharibacillus sacchari</name>
    <dbReference type="NCBI Taxonomy" id="456493"/>
    <lineage>
        <taxon>Bacteria</taxon>
        <taxon>Bacillati</taxon>
        <taxon>Bacillota</taxon>
        <taxon>Bacilli</taxon>
        <taxon>Bacillales</taxon>
        <taxon>Paenibacillaceae</taxon>
        <taxon>Saccharibacillus</taxon>
    </lineage>
</organism>
<dbReference type="Proteomes" id="UP001380953">
    <property type="component" value="Unassembled WGS sequence"/>
</dbReference>
<reference evidence="1" key="1">
    <citation type="submission" date="2024-03" db="EMBL/GenBank/DDBJ databases">
        <title>Whole genome sequecning of epiphytes from Marcgravia umbellata leaves.</title>
        <authorList>
            <person name="Kumar G."/>
            <person name="Savka M.A."/>
        </authorList>
    </citation>
    <scope>NUCLEOTIDE SEQUENCE</scope>
    <source>
        <strain evidence="1">RIT_BL5</strain>
    </source>
</reference>
<evidence type="ECO:0000313" key="1">
    <source>
        <dbReference type="EMBL" id="MEJ8303580.1"/>
    </source>
</evidence>
<proteinExistence type="predicted"/>
<name>A0ACC6P9J0_9BACL</name>